<dbReference type="InterPro" id="IPR028978">
    <property type="entry name" value="Chorismate_lyase_/UTRA_dom_sf"/>
</dbReference>
<dbReference type="Proteomes" id="UP000318186">
    <property type="component" value="Unassembled WGS sequence"/>
</dbReference>
<evidence type="ECO:0000259" key="1">
    <source>
        <dbReference type="Pfam" id="PF07702"/>
    </source>
</evidence>
<accession>A0A561UW86</accession>
<name>A0A561UW86_9ACTN</name>
<dbReference type="GO" id="GO:0006355">
    <property type="term" value="P:regulation of DNA-templated transcription"/>
    <property type="evidence" value="ECO:0007669"/>
    <property type="project" value="InterPro"/>
</dbReference>
<protein>
    <submittedName>
        <fullName evidence="2">UTRA domain-containing protein</fullName>
    </submittedName>
</protein>
<comment type="caution">
    <text evidence="2">The sequence shown here is derived from an EMBL/GenBank/DDBJ whole genome shotgun (WGS) entry which is preliminary data.</text>
</comment>
<reference evidence="2 3" key="1">
    <citation type="submission" date="2019-06" db="EMBL/GenBank/DDBJ databases">
        <title>Sequencing the genomes of 1000 actinobacteria strains.</title>
        <authorList>
            <person name="Klenk H.-P."/>
        </authorList>
    </citation>
    <scope>NUCLEOTIDE SEQUENCE [LARGE SCALE GENOMIC DNA]</scope>
    <source>
        <strain evidence="2 3">DSM 42059</strain>
    </source>
</reference>
<dbReference type="EMBL" id="VIWW01000001">
    <property type="protein sequence ID" value="TWG03628.1"/>
    <property type="molecule type" value="Genomic_DNA"/>
</dbReference>
<feature type="domain" description="UbiC transcription regulator-associated" evidence="1">
    <location>
        <begin position="13"/>
        <end position="59"/>
    </location>
</feature>
<dbReference type="SUPFAM" id="SSF64288">
    <property type="entry name" value="Chorismate lyase-like"/>
    <property type="match status" value="1"/>
</dbReference>
<evidence type="ECO:0000313" key="3">
    <source>
        <dbReference type="Proteomes" id="UP000318186"/>
    </source>
</evidence>
<organism evidence="2 3">
    <name type="scientific">Streptomyces brevispora</name>
    <dbReference type="NCBI Taxonomy" id="887462"/>
    <lineage>
        <taxon>Bacteria</taxon>
        <taxon>Bacillati</taxon>
        <taxon>Actinomycetota</taxon>
        <taxon>Actinomycetes</taxon>
        <taxon>Kitasatosporales</taxon>
        <taxon>Streptomycetaceae</taxon>
        <taxon>Streptomyces</taxon>
    </lineage>
</organism>
<dbReference type="GO" id="GO:0003677">
    <property type="term" value="F:DNA binding"/>
    <property type="evidence" value="ECO:0007669"/>
    <property type="project" value="InterPro"/>
</dbReference>
<dbReference type="InterPro" id="IPR011663">
    <property type="entry name" value="UTRA"/>
</dbReference>
<dbReference type="Gene3D" id="3.40.1410.10">
    <property type="entry name" value="Chorismate lyase-like"/>
    <property type="match status" value="1"/>
</dbReference>
<evidence type="ECO:0000313" key="2">
    <source>
        <dbReference type="EMBL" id="TWG03628.1"/>
    </source>
</evidence>
<dbReference type="Pfam" id="PF07702">
    <property type="entry name" value="UTRA"/>
    <property type="match status" value="1"/>
</dbReference>
<proteinExistence type="predicted"/>
<dbReference type="AlphaFoldDB" id="A0A561UW86"/>
<sequence>MVIDPEVIGEFAYEVQPASQEQYQALLLPGGLPVLRTLRVVYSEAERPIEATVMVKAGHLYELQYEFTAE</sequence>
<gene>
    <name evidence="2" type="ORF">FHX80_112062</name>
</gene>